<dbReference type="HOGENOM" id="CLU_1974642_0_0_1"/>
<name>F0WXD0_9STRA</name>
<proteinExistence type="predicted"/>
<accession>F0WXD0</accession>
<protein>
    <submittedName>
        <fullName evidence="1">AlNc14C348G10882 protein</fullName>
    </submittedName>
</protein>
<gene>
    <name evidence="1" type="primary">AlNc14C348G10882</name>
    <name evidence="1" type="ORF">ALNC14_122660</name>
</gene>
<dbReference type="AlphaFoldDB" id="F0WXD0"/>
<reference evidence="1" key="1">
    <citation type="journal article" date="2011" name="PLoS Biol.">
        <title>Gene gain and loss during evolution of obligate parasitism in the white rust pathogen of Arabidopsis thaliana.</title>
        <authorList>
            <person name="Kemen E."/>
            <person name="Gardiner A."/>
            <person name="Schultz-Larsen T."/>
            <person name="Kemen A.C."/>
            <person name="Balmuth A.L."/>
            <person name="Robert-Seilaniantz A."/>
            <person name="Bailey K."/>
            <person name="Holub E."/>
            <person name="Studholme D.J."/>
            <person name="Maclean D."/>
            <person name="Jones J.D."/>
        </authorList>
    </citation>
    <scope>NUCLEOTIDE SEQUENCE</scope>
</reference>
<sequence>MTLHRYLIRLLIVEAPSEIDESFVVITNGDLITDFIDSRLHPKCFTESQPDDAGLVNSMAFQSVGSKMMYMSYNFHIQPCFVQIEVKYIGKDRRPPAIKHDCKVSHRCKFATFLQLSRQQKWPFRST</sequence>
<organism evidence="1">
    <name type="scientific">Albugo laibachii Nc14</name>
    <dbReference type="NCBI Taxonomy" id="890382"/>
    <lineage>
        <taxon>Eukaryota</taxon>
        <taxon>Sar</taxon>
        <taxon>Stramenopiles</taxon>
        <taxon>Oomycota</taxon>
        <taxon>Peronosporomycetes</taxon>
        <taxon>Albuginales</taxon>
        <taxon>Albuginaceae</taxon>
        <taxon>Albugo</taxon>
    </lineage>
</organism>
<reference evidence="1" key="2">
    <citation type="submission" date="2011-02" db="EMBL/GenBank/DDBJ databases">
        <authorList>
            <person name="MacLean D."/>
        </authorList>
    </citation>
    <scope>NUCLEOTIDE SEQUENCE</scope>
</reference>
<evidence type="ECO:0000313" key="1">
    <source>
        <dbReference type="EMBL" id="CCA26122.1"/>
    </source>
</evidence>
<dbReference type="EMBL" id="FR824393">
    <property type="protein sequence ID" value="CCA26122.1"/>
    <property type="molecule type" value="Genomic_DNA"/>
</dbReference>